<evidence type="ECO:0000259" key="5">
    <source>
        <dbReference type="Pfam" id="PF01814"/>
    </source>
</evidence>
<keyword evidence="7" id="KW-1185">Reference proteome</keyword>
<dbReference type="HOGENOM" id="CLU_1609682_0_0_0"/>
<dbReference type="Pfam" id="PF01814">
    <property type="entry name" value="Hemerythrin"/>
    <property type="match status" value="1"/>
</dbReference>
<evidence type="ECO:0000256" key="1">
    <source>
        <dbReference type="ARBA" id="ARBA00004496"/>
    </source>
</evidence>
<organism evidence="6 7">
    <name type="scientific">Simkania negevensis (strain ATCC VR-1471 / DSM 27360 / Z)</name>
    <dbReference type="NCBI Taxonomy" id="331113"/>
    <lineage>
        <taxon>Bacteria</taxon>
        <taxon>Pseudomonadati</taxon>
        <taxon>Chlamydiota</taxon>
        <taxon>Chlamydiia</taxon>
        <taxon>Parachlamydiales</taxon>
        <taxon>Simkaniaceae</taxon>
        <taxon>Simkania</taxon>
    </lineage>
</organism>
<accession>F8L437</accession>
<gene>
    <name evidence="6" type="ordered locus">SNE_A21930</name>
</gene>
<keyword evidence="3" id="KW-0479">Metal-binding</keyword>
<dbReference type="EMBL" id="FR872582">
    <property type="protein sequence ID" value="CCB90070.1"/>
    <property type="molecule type" value="Genomic_DNA"/>
</dbReference>
<dbReference type="GO" id="GO:0005737">
    <property type="term" value="C:cytoplasm"/>
    <property type="evidence" value="ECO:0007669"/>
    <property type="project" value="UniProtKB-SubCell"/>
</dbReference>
<evidence type="ECO:0000313" key="7">
    <source>
        <dbReference type="Proteomes" id="UP000000496"/>
    </source>
</evidence>
<dbReference type="AlphaFoldDB" id="F8L437"/>
<keyword evidence="2" id="KW-0963">Cytoplasm</keyword>
<dbReference type="GO" id="GO:0046872">
    <property type="term" value="F:metal ion binding"/>
    <property type="evidence" value="ECO:0007669"/>
    <property type="project" value="UniProtKB-KW"/>
</dbReference>
<dbReference type="KEGG" id="sng:SNE_A21930"/>
<dbReference type="eggNOG" id="COG2846">
    <property type="taxonomic scope" value="Bacteria"/>
</dbReference>
<reference evidence="6 7" key="2">
    <citation type="journal article" date="2011" name="Mol. Biol. Evol.">
        <title>Unity in variety--the pan-genome of the Chlamydiae.</title>
        <authorList>
            <person name="Collingro A."/>
            <person name="Tischler P."/>
            <person name="Weinmaier T."/>
            <person name="Penz T."/>
            <person name="Heinz E."/>
            <person name="Brunham R.C."/>
            <person name="Read T.D."/>
            <person name="Bavoil P.M."/>
            <person name="Sachse K."/>
            <person name="Kahane S."/>
            <person name="Friedman M.G."/>
            <person name="Rattei T."/>
            <person name="Myers G.S."/>
            <person name="Horn M."/>
        </authorList>
    </citation>
    <scope>NUCLEOTIDE SEQUENCE [LARGE SCALE GENOMIC DNA]</scope>
    <source>
        <strain evidence="7">ATCC VR-1471 / Z</strain>
    </source>
</reference>
<dbReference type="Proteomes" id="UP000000496">
    <property type="component" value="Chromosome gsn.131"/>
</dbReference>
<comment type="subcellular location">
    <subcellularLocation>
        <location evidence="1">Cytoplasm</location>
    </subcellularLocation>
</comment>
<dbReference type="PANTHER" id="PTHR36438">
    <property type="entry name" value="IRON-SULFUR CLUSTER REPAIR PROTEIN YTFE"/>
    <property type="match status" value="1"/>
</dbReference>
<protein>
    <recommendedName>
        <fullName evidence="5">Hemerythrin-like domain-containing protein</fullName>
    </recommendedName>
</protein>
<sequence>MDKTLACLIDEIIQAHHEYLRQELPSILELLNKMVKLEGERQPKWNALKAVFIQFFIETNTHLTQEENLLFPMIRKIEEPISIVDLGQVQALVAILEKEHETLDALMIEMATLTKEIRVNQTGSSNAQIIFDKLHQLEIDMEIHAHKEDHVLFPQALSRSRKSNF</sequence>
<evidence type="ECO:0000256" key="3">
    <source>
        <dbReference type="ARBA" id="ARBA00022723"/>
    </source>
</evidence>
<dbReference type="PANTHER" id="PTHR36438:SF1">
    <property type="entry name" value="IRON-SULFUR CLUSTER REPAIR PROTEIN YTFE"/>
    <property type="match status" value="1"/>
</dbReference>
<evidence type="ECO:0000256" key="2">
    <source>
        <dbReference type="ARBA" id="ARBA00022490"/>
    </source>
</evidence>
<evidence type="ECO:0000313" key="6">
    <source>
        <dbReference type="EMBL" id="CCB90070.1"/>
    </source>
</evidence>
<dbReference type="RefSeq" id="WP_013944536.1">
    <property type="nucleotide sequence ID" value="NC_015713.1"/>
</dbReference>
<reference key="1">
    <citation type="journal article" date="2011" name="Mol. Biol. Evol.">
        <title>Unity in variety -- the pan-genome of the Chlamydiae.</title>
        <authorList>
            <person name="Collingro A."/>
            <person name="Tischler P."/>
            <person name="Weinmaier T."/>
            <person name="Penz T."/>
            <person name="Heinz E."/>
            <person name="Brunham R.C."/>
            <person name="Read T.D."/>
            <person name="Bavoil P.M."/>
            <person name="Sachse K."/>
            <person name="Kahane S."/>
            <person name="Friedman M.G."/>
            <person name="Rattei T."/>
            <person name="Myers G.S.A."/>
            <person name="Horn M."/>
        </authorList>
    </citation>
    <scope>NUCLEOTIDE SEQUENCE</scope>
    <source>
        <strain>Z</strain>
    </source>
</reference>
<evidence type="ECO:0000256" key="4">
    <source>
        <dbReference type="ARBA" id="ARBA00023004"/>
    </source>
</evidence>
<proteinExistence type="predicted"/>
<dbReference type="InterPro" id="IPR012312">
    <property type="entry name" value="Hemerythrin-like"/>
</dbReference>
<dbReference type="STRING" id="331113.SNE_A21930"/>
<keyword evidence="4" id="KW-0408">Iron</keyword>
<name>F8L437_SIMNZ</name>
<dbReference type="OrthoDB" id="9797132at2"/>
<feature type="domain" description="Hemerythrin-like" evidence="5">
    <location>
        <begin position="9"/>
        <end position="156"/>
    </location>
</feature>
<dbReference type="Gene3D" id="1.20.120.520">
    <property type="entry name" value="nmb1532 protein domain like"/>
    <property type="match status" value="1"/>
</dbReference>
<dbReference type="InterPro" id="IPR019903">
    <property type="entry name" value="RIC_family"/>
</dbReference>